<dbReference type="EMBL" id="JARYMX010000006">
    <property type="protein sequence ID" value="KAJ9543975.1"/>
    <property type="molecule type" value="Genomic_DNA"/>
</dbReference>
<comment type="caution">
    <text evidence="1">The sequence shown here is derived from an EMBL/GenBank/DDBJ whole genome shotgun (WGS) entry which is preliminary data.</text>
</comment>
<proteinExistence type="predicted"/>
<name>A0AA38SJP7_9ASTR</name>
<dbReference type="PANTHER" id="PTHR11439">
    <property type="entry name" value="GAG-POL-RELATED RETROTRANSPOSON"/>
    <property type="match status" value="1"/>
</dbReference>
<evidence type="ECO:0000313" key="2">
    <source>
        <dbReference type="Proteomes" id="UP001172457"/>
    </source>
</evidence>
<organism evidence="1 2">
    <name type="scientific">Centaurea solstitialis</name>
    <name type="common">yellow star-thistle</name>
    <dbReference type="NCBI Taxonomy" id="347529"/>
    <lineage>
        <taxon>Eukaryota</taxon>
        <taxon>Viridiplantae</taxon>
        <taxon>Streptophyta</taxon>
        <taxon>Embryophyta</taxon>
        <taxon>Tracheophyta</taxon>
        <taxon>Spermatophyta</taxon>
        <taxon>Magnoliopsida</taxon>
        <taxon>eudicotyledons</taxon>
        <taxon>Gunneridae</taxon>
        <taxon>Pentapetalae</taxon>
        <taxon>asterids</taxon>
        <taxon>campanulids</taxon>
        <taxon>Asterales</taxon>
        <taxon>Asteraceae</taxon>
        <taxon>Carduoideae</taxon>
        <taxon>Cardueae</taxon>
        <taxon>Centaureinae</taxon>
        <taxon>Centaurea</taxon>
    </lineage>
</organism>
<dbReference type="Proteomes" id="UP001172457">
    <property type="component" value="Chromosome 6"/>
</dbReference>
<dbReference type="CDD" id="cd09272">
    <property type="entry name" value="RNase_HI_RT_Ty1"/>
    <property type="match status" value="1"/>
</dbReference>
<dbReference type="AlphaFoldDB" id="A0AA38SJP7"/>
<evidence type="ECO:0008006" key="3">
    <source>
        <dbReference type="Google" id="ProtNLM"/>
    </source>
</evidence>
<evidence type="ECO:0000313" key="1">
    <source>
        <dbReference type="EMBL" id="KAJ9543975.1"/>
    </source>
</evidence>
<protein>
    <recommendedName>
        <fullName evidence="3">Retrovirus-related Pol polyprotein from transposon TNT 1-94</fullName>
    </recommendedName>
</protein>
<keyword evidence="2" id="KW-1185">Reference proteome</keyword>
<dbReference type="PANTHER" id="PTHR11439:SF483">
    <property type="entry name" value="PEPTIDE SYNTHASE GLIP-LIKE, PUTATIVE (AFU_ORTHOLOGUE AFUA_3G12920)-RELATED"/>
    <property type="match status" value="1"/>
</dbReference>
<sequence>MPRFPRFVSFDAQGQVWTKERPRFEASREDVCETILINSRFPFAQIVHLQIKLYVVTKTQLADFEYTMERILIYCDSKSAIQITANPVQHSRTKHIDIRYHFIKDHVEKGNIELYFVESDLQLADLFTKSFDE</sequence>
<reference evidence="1" key="1">
    <citation type="submission" date="2023-03" db="EMBL/GenBank/DDBJ databases">
        <title>Chromosome-scale reference genome and RAD-based genetic map of yellow starthistle (Centaurea solstitialis) reveal putative structural variation and QTLs associated with invader traits.</title>
        <authorList>
            <person name="Reatini B."/>
            <person name="Cang F.A."/>
            <person name="Jiang Q."/>
            <person name="Mckibben M.T.W."/>
            <person name="Barker M.S."/>
            <person name="Rieseberg L.H."/>
            <person name="Dlugosch K.M."/>
        </authorList>
    </citation>
    <scope>NUCLEOTIDE SEQUENCE</scope>
    <source>
        <strain evidence="1">CAN-66</strain>
        <tissue evidence="1">Leaf</tissue>
    </source>
</reference>
<accession>A0AA38SJP7</accession>
<gene>
    <name evidence="1" type="ORF">OSB04_023682</name>
</gene>